<reference evidence="8" key="1">
    <citation type="submission" date="2022-10" db="EMBL/GenBank/DDBJ databases">
        <title>The complete genomes of actinobacterial strains from the NBC collection.</title>
        <authorList>
            <person name="Joergensen T.S."/>
            <person name="Alvarez Arevalo M."/>
            <person name="Sterndorff E.B."/>
            <person name="Faurdal D."/>
            <person name="Vuksanovic O."/>
            <person name="Mourched A.-S."/>
            <person name="Charusanti P."/>
            <person name="Shaw S."/>
            <person name="Blin K."/>
            <person name="Weber T."/>
        </authorList>
    </citation>
    <scope>NUCLEOTIDE SEQUENCE</scope>
    <source>
        <strain evidence="8">NBC_01482</strain>
    </source>
</reference>
<dbReference type="PRINTS" id="PR00359">
    <property type="entry name" value="BP450"/>
</dbReference>
<keyword evidence="6 7" id="KW-0503">Monooxygenase</keyword>
<evidence type="ECO:0000256" key="7">
    <source>
        <dbReference type="RuleBase" id="RU000461"/>
    </source>
</evidence>
<dbReference type="InterPro" id="IPR001128">
    <property type="entry name" value="Cyt_P450"/>
</dbReference>
<dbReference type="RefSeq" id="WP_327100520.1">
    <property type="nucleotide sequence ID" value="NZ_CP109149.1"/>
</dbReference>
<dbReference type="PANTHER" id="PTHR46696:SF6">
    <property type="entry name" value="P450, PUTATIVE (EUROFUNG)-RELATED"/>
    <property type="match status" value="1"/>
</dbReference>
<dbReference type="InterPro" id="IPR036396">
    <property type="entry name" value="Cyt_P450_sf"/>
</dbReference>
<sequence>MTLESKGTHEGVPAYYFDNRLSGSLLSHHEQWDQLASTHSAFRSTVAQGYWVITDGQAIQEALQDWRTFSSTSVTVLEPNPKFLWIPEMLDPPLHTKWRRLLGGEFGPKWVATREPEIRKIAADMIDRLLPKGGADVLDEFARRFPTLIFMRLMGLPEQDLDQFLEWVHEMLHLPHAEDPDHRRQLAAMAAASAYFEEQIALRRDAPRDDLLSRMMSWRIDGELLSDADMHAFCILMFQAGFDTVPIAIGWAMYHFAAHHEDRAAIVADPSLIANGVEEVLRVYSFVIPARKAMRDTEIGGCPVKSGDMVMLPLAVSNRDAERFDNPLEVDLQRTTNNHIAFGSGPHRCLGSHLARLELNVAMEEWHKRIPDYRIAPGQQLEQTGNMYGLMSLRLEW</sequence>
<dbReference type="InterPro" id="IPR002397">
    <property type="entry name" value="Cyt_P450_B"/>
</dbReference>
<proteinExistence type="inferred from homology"/>
<keyword evidence="9" id="KW-1185">Reference proteome</keyword>
<keyword evidence="3 7" id="KW-0479">Metal-binding</keyword>
<evidence type="ECO:0000256" key="3">
    <source>
        <dbReference type="ARBA" id="ARBA00022723"/>
    </source>
</evidence>
<dbReference type="CDD" id="cd11035">
    <property type="entry name" value="P450cam-like"/>
    <property type="match status" value="1"/>
</dbReference>
<evidence type="ECO:0000256" key="6">
    <source>
        <dbReference type="ARBA" id="ARBA00023033"/>
    </source>
</evidence>
<keyword evidence="4 7" id="KW-0560">Oxidoreductase</keyword>
<evidence type="ECO:0000256" key="5">
    <source>
        <dbReference type="ARBA" id="ARBA00023004"/>
    </source>
</evidence>
<dbReference type="InterPro" id="IPR017972">
    <property type="entry name" value="Cyt_P450_CS"/>
</dbReference>
<comment type="similarity">
    <text evidence="1 7">Belongs to the cytochrome P450 family.</text>
</comment>
<dbReference type="PANTHER" id="PTHR46696">
    <property type="entry name" value="P450, PUTATIVE (EUROFUNG)-RELATED"/>
    <property type="match status" value="1"/>
</dbReference>
<keyword evidence="2 7" id="KW-0349">Heme</keyword>
<evidence type="ECO:0000256" key="4">
    <source>
        <dbReference type="ARBA" id="ARBA00023002"/>
    </source>
</evidence>
<evidence type="ECO:0000256" key="1">
    <source>
        <dbReference type="ARBA" id="ARBA00010617"/>
    </source>
</evidence>
<dbReference type="EMBL" id="CP109441">
    <property type="protein sequence ID" value="WUV47450.1"/>
    <property type="molecule type" value="Genomic_DNA"/>
</dbReference>
<dbReference type="SUPFAM" id="SSF48264">
    <property type="entry name" value="Cytochrome P450"/>
    <property type="match status" value="1"/>
</dbReference>
<dbReference type="PROSITE" id="PS00086">
    <property type="entry name" value="CYTOCHROME_P450"/>
    <property type="match status" value="1"/>
</dbReference>
<evidence type="ECO:0000256" key="2">
    <source>
        <dbReference type="ARBA" id="ARBA00022617"/>
    </source>
</evidence>
<name>A0ABZ1Z029_9NOCA</name>
<evidence type="ECO:0000313" key="9">
    <source>
        <dbReference type="Proteomes" id="UP001432062"/>
    </source>
</evidence>
<dbReference type="Proteomes" id="UP001432062">
    <property type="component" value="Chromosome"/>
</dbReference>
<protein>
    <submittedName>
        <fullName evidence="8">Cytochrome P450</fullName>
    </submittedName>
</protein>
<dbReference type="PRINTS" id="PR00385">
    <property type="entry name" value="P450"/>
</dbReference>
<organism evidence="8 9">
    <name type="scientific">Nocardia vinacea</name>
    <dbReference type="NCBI Taxonomy" id="96468"/>
    <lineage>
        <taxon>Bacteria</taxon>
        <taxon>Bacillati</taxon>
        <taxon>Actinomycetota</taxon>
        <taxon>Actinomycetes</taxon>
        <taxon>Mycobacteriales</taxon>
        <taxon>Nocardiaceae</taxon>
        <taxon>Nocardia</taxon>
    </lineage>
</organism>
<keyword evidence="5 7" id="KW-0408">Iron</keyword>
<dbReference type="Gene3D" id="1.10.630.10">
    <property type="entry name" value="Cytochrome P450"/>
    <property type="match status" value="1"/>
</dbReference>
<accession>A0ABZ1Z029</accession>
<gene>
    <name evidence="8" type="ORF">OG563_04195</name>
</gene>
<evidence type="ECO:0000313" key="8">
    <source>
        <dbReference type="EMBL" id="WUV47450.1"/>
    </source>
</evidence>
<dbReference type="Pfam" id="PF00067">
    <property type="entry name" value="p450"/>
    <property type="match status" value="1"/>
</dbReference>